<protein>
    <submittedName>
        <fullName evidence="2">Clone ZZD335 mRNA sequence</fullName>
    </submittedName>
</protein>
<feature type="region of interest" description="Disordered" evidence="1">
    <location>
        <begin position="1"/>
        <end position="20"/>
    </location>
</feature>
<dbReference type="AlphaFoldDB" id="Q86EI6"/>
<dbReference type="EMBL" id="AY223231">
    <property type="protein sequence ID" value="AAP06271.1"/>
    <property type="molecule type" value="mRNA"/>
</dbReference>
<feature type="compositionally biased region" description="Polar residues" evidence="1">
    <location>
        <begin position="48"/>
        <end position="61"/>
    </location>
</feature>
<accession>Q86EI6</accession>
<feature type="compositionally biased region" description="Polar residues" evidence="1">
    <location>
        <begin position="69"/>
        <end position="80"/>
    </location>
</feature>
<reference evidence="2" key="1">
    <citation type="journal article" date="2003" name="Nat. Genet.">
        <title>Evolutionary and biomedical implications of a Schistosoma japonicum complementary DNA resource.</title>
        <authorList>
            <person name="Hu W."/>
            <person name="Yan Q."/>
            <person name="Shen D.K."/>
            <person name="Liu F."/>
            <person name="Zhu Z.D."/>
            <person name="Song H.D."/>
            <person name="Xu X.R."/>
            <person name="Wang Z.J."/>
            <person name="Rong Y.P."/>
            <person name="Zeng L.C."/>
            <person name="Wu J."/>
            <person name="Zhang X."/>
            <person name="Wang J.J."/>
            <person name="Xu X.N."/>
            <person name="Wang S.Y."/>
            <person name="Fu G."/>
            <person name="Zhang X.L."/>
            <person name="Wang Z.Q."/>
            <person name="Brindley P.J."/>
            <person name="McManus D.P."/>
            <person name="Xue C.L."/>
            <person name="Feng Z."/>
            <person name="Chen Z."/>
            <person name="Han Z.G."/>
        </authorList>
    </citation>
    <scope>NUCLEOTIDE SEQUENCE</scope>
</reference>
<proteinExistence type="evidence at transcript level"/>
<evidence type="ECO:0000313" key="2">
    <source>
        <dbReference type="EMBL" id="AAP06271.1"/>
    </source>
</evidence>
<feature type="region of interest" description="Disordered" evidence="1">
    <location>
        <begin position="39"/>
        <end position="84"/>
    </location>
</feature>
<sequence length="170" mass="19120">MTTEPHQKEEITIENLDKTHLDTSKEDDTLFELSKVSDGEIGSKDKLQSSLSQNSIDTQPINDYDKLQDGTNTADNTSVPDSKLKTSVGPLKKIIRSSITETEEVKEKSVKSYFDTVSSAGYPTSPPDFSDYVKTRVTNKYPSYSSSCSSYQYHHHVENLLKKVMNIRES</sequence>
<name>Q86EI6_SCHJA</name>
<evidence type="ECO:0000256" key="1">
    <source>
        <dbReference type="SAM" id="MobiDB-lite"/>
    </source>
</evidence>
<organism evidence="2">
    <name type="scientific">Schistosoma japonicum</name>
    <name type="common">Blood fluke</name>
    <dbReference type="NCBI Taxonomy" id="6182"/>
    <lineage>
        <taxon>Eukaryota</taxon>
        <taxon>Metazoa</taxon>
        <taxon>Spiralia</taxon>
        <taxon>Lophotrochozoa</taxon>
        <taxon>Platyhelminthes</taxon>
        <taxon>Trematoda</taxon>
        <taxon>Digenea</taxon>
        <taxon>Strigeidida</taxon>
        <taxon>Schistosomatoidea</taxon>
        <taxon>Schistosomatidae</taxon>
        <taxon>Schistosoma</taxon>
    </lineage>
</organism>